<keyword evidence="13" id="KW-1185">Reference proteome</keyword>
<dbReference type="GO" id="GO:0006397">
    <property type="term" value="P:mRNA processing"/>
    <property type="evidence" value="ECO:0007669"/>
    <property type="project" value="Ensembl"/>
</dbReference>
<dbReference type="EC" id="2.1.1.62" evidence="6"/>
<name>A0A669DHJ3_ORENI</name>
<dbReference type="SUPFAM" id="SSF51045">
    <property type="entry name" value="WW domain"/>
    <property type="match status" value="1"/>
</dbReference>
<dbReference type="SMART" id="SM00456">
    <property type="entry name" value="WW"/>
    <property type="match status" value="1"/>
</dbReference>
<proteinExistence type="inferred from homology"/>
<dbReference type="InterPro" id="IPR001202">
    <property type="entry name" value="WW_dom"/>
</dbReference>
<dbReference type="PANTHER" id="PTHR21727">
    <property type="entry name" value="PHOSPHORYLATED CTD INTERACTING FACTOR 1"/>
    <property type="match status" value="1"/>
</dbReference>
<keyword evidence="4" id="KW-0539">Nucleus</keyword>
<protein>
    <recommendedName>
        <fullName evidence="7">mRNA (2'-O-methyladenosine-N(6)-)-methyltransferase</fullName>
        <ecNumber evidence="6">2.1.1.62</ecNumber>
    </recommendedName>
    <alternativeName>
        <fullName evidence="8">Cap-specific adenosine methyltransferase</fullName>
    </alternativeName>
    <alternativeName>
        <fullName evidence="9">Phosphorylated CTD-interacting factor 1</fullName>
    </alternativeName>
</protein>
<evidence type="ECO:0000256" key="4">
    <source>
        <dbReference type="ARBA" id="ARBA00023242"/>
    </source>
</evidence>
<dbReference type="GO" id="GO:0016422">
    <property type="term" value="F:mRNA (2'-O-methyladenosine-N6-)-methyltransferase activity"/>
    <property type="evidence" value="ECO:0007669"/>
    <property type="project" value="UniProtKB-EC"/>
</dbReference>
<dbReference type="PANTHER" id="PTHR21727:SF0">
    <property type="entry name" value="MRNA (2'-O-METHYLADENOSINE-N(6)-)-METHYLTRANSFERASE"/>
    <property type="match status" value="1"/>
</dbReference>
<dbReference type="InterPro" id="IPR029048">
    <property type="entry name" value="HSP70_C_sf"/>
</dbReference>
<feature type="compositionally biased region" description="Low complexity" evidence="10">
    <location>
        <begin position="684"/>
        <end position="706"/>
    </location>
</feature>
<dbReference type="InterPro" id="IPR022035">
    <property type="entry name" value="PCIF1_WW"/>
</dbReference>
<dbReference type="FunFam" id="2.20.70.10:FF:000036">
    <property type="entry name" value="Phosphorylated CTD-interacting factor 1"/>
    <property type="match status" value="1"/>
</dbReference>
<sequence length="714" mass="80329">KTEENHESTCEHYLMLSQVCPTASHLSHSPDSYSDDPLSLSPPDELVQAGWSKCWSRRENRPYYFNRFTNQSLWEVPVLGQHDVISDPLGLNAAPAEGGDSNLGNGQRKRRSSEEQGGGPNSFKRAKVEPTTPISPSTPGVKPWSSAPEDKQAQSVTPTTPSPAPAPYRPAVIYWDLDVQTNAVIREQAPASHHLPPHPEIELQRAQLVTKLRQHYHELCHQREGIDPPRESFNRWLLERKVIDKGHDPLLPSDCDPVISPSMFREVMNDIPIRLSRIKYKEEARKLLFKYAEAAKKMIDSRNASPESRKVVKWNAEDTMNWLRRDHSASKEDYMDRLEHLRQQCGPHVAAVAKDSVEGICSKIYQLSAEYSRRLRQTHLTAVLLRLAIPSPALPRVELHFENDMACLRFRGEMVKVNRGHFSKLELLYRYSCIDDPRFDKFLSRVWCLLKRYQVMFGSGANEGSGLQGALPVSVFETLNRQFGVSFECFASPLNCYFKQFCSAFPDTDGFFGSRGPFLSFCPVSGSFEANPPFCEELMDAMVTHFEDLLDQSSEPLSFIVFVPEWRDPVTPALTRMEASRFLRHQLSIPAYEHEYRSGSQHICKRDEMYYRAVHGTAVLFLQNDAGFVKWAPTPERLAELTAAYRASSTRTSSLSSPGPAHISPGDRDSAPKTSDRTQSSVLSPGGHDNNNNNSSGDSGSGSSSSPRDKVSTV</sequence>
<evidence type="ECO:0000256" key="7">
    <source>
        <dbReference type="ARBA" id="ARBA00068890"/>
    </source>
</evidence>
<dbReference type="OMA" id="ANENHRS"/>
<dbReference type="InterPro" id="IPR036020">
    <property type="entry name" value="WW_dom_sf"/>
</dbReference>
<organism evidence="12 13">
    <name type="scientific">Oreochromis niloticus</name>
    <name type="common">Nile tilapia</name>
    <name type="synonym">Tilapia nilotica</name>
    <dbReference type="NCBI Taxonomy" id="8128"/>
    <lineage>
        <taxon>Eukaryota</taxon>
        <taxon>Metazoa</taxon>
        <taxon>Chordata</taxon>
        <taxon>Craniata</taxon>
        <taxon>Vertebrata</taxon>
        <taxon>Euteleostomi</taxon>
        <taxon>Actinopterygii</taxon>
        <taxon>Neopterygii</taxon>
        <taxon>Teleostei</taxon>
        <taxon>Neoteleostei</taxon>
        <taxon>Acanthomorphata</taxon>
        <taxon>Ovalentaria</taxon>
        <taxon>Cichlomorphae</taxon>
        <taxon>Cichliformes</taxon>
        <taxon>Cichlidae</taxon>
        <taxon>African cichlids</taxon>
        <taxon>Pseudocrenilabrinae</taxon>
        <taxon>Oreochromini</taxon>
        <taxon>Oreochromis</taxon>
    </lineage>
</organism>
<evidence type="ECO:0000256" key="2">
    <source>
        <dbReference type="ARBA" id="ARBA00022603"/>
    </source>
</evidence>
<reference evidence="12" key="2">
    <citation type="submission" date="2025-08" db="UniProtKB">
        <authorList>
            <consortium name="Ensembl"/>
        </authorList>
    </citation>
    <scope>IDENTIFICATION</scope>
</reference>
<dbReference type="Proteomes" id="UP000005207">
    <property type="component" value="Linkage group LG5"/>
</dbReference>
<dbReference type="PROSITE" id="PS50020">
    <property type="entry name" value="WW_DOMAIN_2"/>
    <property type="match status" value="1"/>
</dbReference>
<dbReference type="GO" id="GO:0005634">
    <property type="term" value="C:nucleus"/>
    <property type="evidence" value="ECO:0007669"/>
    <property type="project" value="UniProtKB-SubCell"/>
</dbReference>
<dbReference type="GO" id="GO:0099122">
    <property type="term" value="F:RNA polymerase II C-terminal domain binding"/>
    <property type="evidence" value="ECO:0007669"/>
    <property type="project" value="InterPro"/>
</dbReference>
<feature type="region of interest" description="Disordered" evidence="10">
    <location>
        <begin position="90"/>
        <end position="167"/>
    </location>
</feature>
<dbReference type="GO" id="GO:1904047">
    <property type="term" value="F:S-adenosyl-L-methionine binding"/>
    <property type="evidence" value="ECO:0007669"/>
    <property type="project" value="Ensembl"/>
</dbReference>
<evidence type="ECO:0000256" key="10">
    <source>
        <dbReference type="SAM" id="MobiDB-lite"/>
    </source>
</evidence>
<dbReference type="Ensembl" id="ENSONIT00000071410.1">
    <property type="protein sequence ID" value="ENSONIP00000058958.1"/>
    <property type="gene ID" value="ENSONIG00000000261.2"/>
</dbReference>
<reference evidence="12" key="3">
    <citation type="submission" date="2025-09" db="UniProtKB">
        <authorList>
            <consortium name="Ensembl"/>
        </authorList>
    </citation>
    <scope>IDENTIFICATION</scope>
</reference>
<dbReference type="FunFam" id="1.20.1270.10:FF:000020">
    <property type="entry name" value="Phosphorylated CTD-interacting factor 1"/>
    <property type="match status" value="1"/>
</dbReference>
<evidence type="ECO:0000256" key="5">
    <source>
        <dbReference type="ARBA" id="ARBA00061408"/>
    </source>
</evidence>
<evidence type="ECO:0000256" key="1">
    <source>
        <dbReference type="ARBA" id="ARBA00004123"/>
    </source>
</evidence>
<dbReference type="InParanoid" id="A0A669DHJ3"/>
<evidence type="ECO:0000256" key="3">
    <source>
        <dbReference type="ARBA" id="ARBA00022679"/>
    </source>
</evidence>
<feature type="region of interest" description="Disordered" evidence="10">
    <location>
        <begin position="649"/>
        <end position="714"/>
    </location>
</feature>
<dbReference type="Pfam" id="PF00397">
    <property type="entry name" value="WW"/>
    <property type="match status" value="1"/>
</dbReference>
<evidence type="ECO:0000313" key="12">
    <source>
        <dbReference type="Ensembl" id="ENSONIP00000058958.1"/>
    </source>
</evidence>
<dbReference type="AlphaFoldDB" id="A0A669DHJ3"/>
<reference evidence="13" key="1">
    <citation type="submission" date="2012-01" db="EMBL/GenBank/DDBJ databases">
        <title>The Genome Sequence of Oreochromis niloticus (Nile Tilapia).</title>
        <authorList>
            <consortium name="Broad Institute Genome Assembly Team"/>
            <consortium name="Broad Institute Sequencing Platform"/>
            <person name="Di Palma F."/>
            <person name="Johnson J."/>
            <person name="Lander E.S."/>
            <person name="Lindblad-Toh K."/>
        </authorList>
    </citation>
    <scope>NUCLEOTIDE SEQUENCE [LARGE SCALE GENOMIC DNA]</scope>
</reference>
<comment type="similarity">
    <text evidence="5">Belongs to the CAPAM family.</text>
</comment>
<evidence type="ECO:0000256" key="8">
    <source>
        <dbReference type="ARBA" id="ARBA00076956"/>
    </source>
</evidence>
<gene>
    <name evidence="12" type="primary">PCIF1</name>
    <name evidence="12" type="synonym">pcif1</name>
</gene>
<dbReference type="Pfam" id="PF12237">
    <property type="entry name" value="PCIF1_WW"/>
    <property type="match status" value="1"/>
</dbReference>
<evidence type="ECO:0000259" key="11">
    <source>
        <dbReference type="PROSITE" id="PS50020"/>
    </source>
</evidence>
<dbReference type="CDD" id="cd00201">
    <property type="entry name" value="WW"/>
    <property type="match status" value="1"/>
</dbReference>
<evidence type="ECO:0000313" key="13">
    <source>
        <dbReference type="Proteomes" id="UP000005207"/>
    </source>
</evidence>
<dbReference type="InterPro" id="IPR039881">
    <property type="entry name" value="PCIF1-like"/>
</dbReference>
<dbReference type="GeneTree" id="ENSGT00390000016206"/>
<dbReference type="GO" id="GO:0032259">
    <property type="term" value="P:methylation"/>
    <property type="evidence" value="ECO:0007669"/>
    <property type="project" value="UniProtKB-KW"/>
</dbReference>
<dbReference type="Gene3D" id="2.20.70.10">
    <property type="match status" value="1"/>
</dbReference>
<feature type="compositionally biased region" description="Basic and acidic residues" evidence="10">
    <location>
        <begin position="665"/>
        <end position="676"/>
    </location>
</feature>
<dbReference type="FunCoup" id="A0A669DHJ3">
    <property type="interactions" value="1476"/>
</dbReference>
<evidence type="ECO:0000256" key="6">
    <source>
        <dbReference type="ARBA" id="ARBA00066738"/>
    </source>
</evidence>
<accession>A0A669DHJ3</accession>
<keyword evidence="2" id="KW-0489">Methyltransferase</keyword>
<dbReference type="Gene3D" id="1.20.1270.10">
    <property type="match status" value="1"/>
</dbReference>
<evidence type="ECO:0000256" key="9">
    <source>
        <dbReference type="ARBA" id="ARBA00077307"/>
    </source>
</evidence>
<keyword evidence="3" id="KW-0808">Transferase</keyword>
<comment type="subcellular location">
    <subcellularLocation>
        <location evidence="1">Nucleus</location>
    </subcellularLocation>
</comment>
<feature type="domain" description="WW" evidence="11">
    <location>
        <begin position="45"/>
        <end position="79"/>
    </location>
</feature>